<dbReference type="PANTHER" id="PTHR37812">
    <property type="entry name" value="MU-LIKE PROPHAGE FLUMU PROTEIN C"/>
    <property type="match status" value="1"/>
</dbReference>
<evidence type="ECO:0000313" key="3">
    <source>
        <dbReference type="Proteomes" id="UP000002754"/>
    </source>
</evidence>
<dbReference type="Proteomes" id="UP000297014">
    <property type="component" value="Unassembled WGS sequence"/>
</dbReference>
<dbReference type="eggNOG" id="COG5566">
    <property type="taxonomic scope" value="Bacteria"/>
</dbReference>
<comment type="caution">
    <text evidence="1">The sequence shown here is derived from an EMBL/GenBank/DDBJ whole genome shotgun (WGS) entry which is preliminary data.</text>
</comment>
<accession>A0A094WJI4</accession>
<dbReference type="Gene3D" id="1.10.10.60">
    <property type="entry name" value="Homeodomain-like"/>
    <property type="match status" value="1"/>
</dbReference>
<proteinExistence type="predicted"/>
<dbReference type="EMBL" id="ALPT02000040">
    <property type="protein sequence ID" value="KGA97001.1"/>
    <property type="molecule type" value="Genomic_DNA"/>
</dbReference>
<dbReference type="InterPro" id="IPR009057">
    <property type="entry name" value="Homeodomain-like_sf"/>
</dbReference>
<keyword evidence="1" id="KW-0418">Kinase</keyword>
<reference evidence="1 3" key="1">
    <citation type="journal article" date="2014" name="Genome Announc.">
        <title>Draft Genome Sequence of Bacillus alcalophilus AV1934, a Classic Alkaliphile Isolated from Human Feces in 1934.</title>
        <authorList>
            <person name="Attie O."/>
            <person name="Jayaprakash A."/>
            <person name="Shah H."/>
            <person name="Paulsen I.T."/>
            <person name="Morino M."/>
            <person name="Takahashi Y."/>
            <person name="Narumi I."/>
            <person name="Sachidanandam R."/>
            <person name="Satoh K."/>
            <person name="Ito M."/>
            <person name="Krulwich T.A."/>
        </authorList>
    </citation>
    <scope>NUCLEOTIDE SEQUENCE [LARGE SCALE GENOMIC DNA]</scope>
    <source>
        <strain evidence="1 3">AV1934</strain>
    </source>
</reference>
<dbReference type="STRING" id="1218173.BALCAV_0213000"/>
<gene>
    <name evidence="2" type="ORF">AJ85_11665</name>
    <name evidence="1" type="ORF">BALCAV_0213000</name>
</gene>
<dbReference type="NCBIfam" id="NF040785">
    <property type="entry name" value="CD3324_fam"/>
    <property type="match status" value="1"/>
</dbReference>
<dbReference type="SUPFAM" id="SSF46689">
    <property type="entry name" value="Homeodomain-like"/>
    <property type="match status" value="1"/>
</dbReference>
<dbReference type="RefSeq" id="WP_003324202.1">
    <property type="nucleotide sequence ID" value="NZ_ALPT02000040.1"/>
</dbReference>
<keyword evidence="3" id="KW-1185">Reference proteome</keyword>
<dbReference type="InterPro" id="IPR049739">
    <property type="entry name" value="YraL-like"/>
</dbReference>
<reference evidence="2 4" key="2">
    <citation type="submission" date="2014-01" db="EMBL/GenBank/DDBJ databases">
        <title>Draft genome sequencing of Bacillus alcalophilus CGMCC 1.3604.</title>
        <authorList>
            <person name="Yang J."/>
            <person name="Diao L."/>
            <person name="Yang S."/>
        </authorList>
    </citation>
    <scope>NUCLEOTIDE SEQUENCE [LARGE SCALE GENOMIC DNA]</scope>
    <source>
        <strain evidence="2 4">CGMCC 1.3604</strain>
    </source>
</reference>
<dbReference type="GO" id="GO:0016301">
    <property type="term" value="F:kinase activity"/>
    <property type="evidence" value="ECO:0007669"/>
    <property type="project" value="UniProtKB-KW"/>
</dbReference>
<organism evidence="1 3">
    <name type="scientific">Alkalihalobacillus alcalophilus ATCC 27647 = CGMCC 1.3604</name>
    <dbReference type="NCBI Taxonomy" id="1218173"/>
    <lineage>
        <taxon>Bacteria</taxon>
        <taxon>Bacillati</taxon>
        <taxon>Bacillota</taxon>
        <taxon>Bacilli</taxon>
        <taxon>Bacillales</taxon>
        <taxon>Bacillaceae</taxon>
        <taxon>Alkalihalobacillus</taxon>
    </lineage>
</organism>
<evidence type="ECO:0000313" key="1">
    <source>
        <dbReference type="EMBL" id="KGA97001.1"/>
    </source>
</evidence>
<dbReference type="Proteomes" id="UP000002754">
    <property type="component" value="Unassembled WGS sequence"/>
</dbReference>
<name>A0A094WJI4_ALKAL</name>
<dbReference type="InterPro" id="IPR052411">
    <property type="entry name" value="c-mor_Regulatory_Protein"/>
</dbReference>
<dbReference type="AlphaFoldDB" id="A0A094WJI4"/>
<sequence length="92" mass="10936">MSYMNAEHVLPKELIKKIQQYVDGKPLYIPRKNDNKKSWGENNGTRRALKERNVKMYFMFLEGATISELAVQFFLSEKSVRRIIRQEKIKQS</sequence>
<protein>
    <submittedName>
        <fullName evidence="2">Hisitidine kinase</fullName>
    </submittedName>
    <submittedName>
        <fullName evidence="1">Histidine kinase</fullName>
    </submittedName>
</protein>
<dbReference type="EMBL" id="JALP01000164">
    <property type="protein sequence ID" value="THG90256.1"/>
    <property type="molecule type" value="Genomic_DNA"/>
</dbReference>
<dbReference type="PANTHER" id="PTHR37812:SF1">
    <property type="entry name" value="MU-LIKE PROPHAGE FLUMU PROTEIN C"/>
    <property type="match status" value="1"/>
</dbReference>
<evidence type="ECO:0000313" key="2">
    <source>
        <dbReference type="EMBL" id="THG90256.1"/>
    </source>
</evidence>
<dbReference type="OrthoDB" id="9800398at2"/>
<evidence type="ECO:0000313" key="4">
    <source>
        <dbReference type="Proteomes" id="UP000297014"/>
    </source>
</evidence>
<keyword evidence="1" id="KW-0808">Transferase</keyword>